<dbReference type="InterPro" id="IPR002110">
    <property type="entry name" value="Ankyrin_rpt"/>
</dbReference>
<evidence type="ECO:0000313" key="5">
    <source>
        <dbReference type="WBParaSite" id="nRc.2.0.1.t08163-RA"/>
    </source>
</evidence>
<sequence length="132" mass="14163">MSLSAAIWSIKNGDLDEVKKFIVRAHFGAYSNALLFQTGENANCDLDGRKPIHIAADFGHNAIIEYLLSVGADINALDNHGLTALLTAVYEGHTETVKLLLNKGAKKDVVSPDGRSCAECAEKPDIRALLTA</sequence>
<dbReference type="InterPro" id="IPR036770">
    <property type="entry name" value="Ankyrin_rpt-contain_sf"/>
</dbReference>
<keyword evidence="4" id="KW-1185">Reference proteome</keyword>
<dbReference type="OMA" id="TALIDCT"/>
<name>A0A915I1Z9_ROMCU</name>
<dbReference type="AlphaFoldDB" id="A0A915I1Z9"/>
<dbReference type="Gene3D" id="1.25.40.20">
    <property type="entry name" value="Ankyrin repeat-containing domain"/>
    <property type="match status" value="1"/>
</dbReference>
<dbReference type="PROSITE" id="PS50088">
    <property type="entry name" value="ANK_REPEAT"/>
    <property type="match status" value="2"/>
</dbReference>
<evidence type="ECO:0000256" key="1">
    <source>
        <dbReference type="ARBA" id="ARBA00022737"/>
    </source>
</evidence>
<reference evidence="5" key="1">
    <citation type="submission" date="2022-11" db="UniProtKB">
        <authorList>
            <consortium name="WormBaseParasite"/>
        </authorList>
    </citation>
    <scope>IDENTIFICATION</scope>
</reference>
<dbReference type="WBParaSite" id="nRc.2.0.1.t08163-RA">
    <property type="protein sequence ID" value="nRc.2.0.1.t08163-RA"/>
    <property type="gene ID" value="nRc.2.0.1.g08163"/>
</dbReference>
<keyword evidence="2 3" id="KW-0040">ANK repeat</keyword>
<evidence type="ECO:0000256" key="3">
    <source>
        <dbReference type="PROSITE-ProRule" id="PRU00023"/>
    </source>
</evidence>
<dbReference type="Proteomes" id="UP000887565">
    <property type="component" value="Unplaced"/>
</dbReference>
<dbReference type="PANTHER" id="PTHR24171:SF8">
    <property type="entry name" value="BRCA1-ASSOCIATED RING DOMAIN PROTEIN 1"/>
    <property type="match status" value="1"/>
</dbReference>
<keyword evidence="1" id="KW-0677">Repeat</keyword>
<dbReference type="GO" id="GO:0070531">
    <property type="term" value="C:BRCA1-A complex"/>
    <property type="evidence" value="ECO:0007669"/>
    <property type="project" value="TreeGrafter"/>
</dbReference>
<accession>A0A915I1Z9</accession>
<dbReference type="SUPFAM" id="SSF48403">
    <property type="entry name" value="Ankyrin repeat"/>
    <property type="match status" value="1"/>
</dbReference>
<evidence type="ECO:0000313" key="4">
    <source>
        <dbReference type="Proteomes" id="UP000887565"/>
    </source>
</evidence>
<dbReference type="Pfam" id="PF12796">
    <property type="entry name" value="Ank_2"/>
    <property type="match status" value="1"/>
</dbReference>
<dbReference type="GO" id="GO:0004842">
    <property type="term" value="F:ubiquitin-protein transferase activity"/>
    <property type="evidence" value="ECO:0007669"/>
    <property type="project" value="TreeGrafter"/>
</dbReference>
<proteinExistence type="predicted"/>
<dbReference type="SMART" id="SM00248">
    <property type="entry name" value="ANK"/>
    <property type="match status" value="2"/>
</dbReference>
<organism evidence="4 5">
    <name type="scientific">Romanomermis culicivorax</name>
    <name type="common">Nematode worm</name>
    <dbReference type="NCBI Taxonomy" id="13658"/>
    <lineage>
        <taxon>Eukaryota</taxon>
        <taxon>Metazoa</taxon>
        <taxon>Ecdysozoa</taxon>
        <taxon>Nematoda</taxon>
        <taxon>Enoplea</taxon>
        <taxon>Dorylaimia</taxon>
        <taxon>Mermithida</taxon>
        <taxon>Mermithoidea</taxon>
        <taxon>Mermithidae</taxon>
        <taxon>Romanomermis</taxon>
    </lineage>
</organism>
<dbReference type="PROSITE" id="PS50297">
    <property type="entry name" value="ANK_REP_REGION"/>
    <property type="match status" value="2"/>
</dbReference>
<dbReference type="GO" id="GO:0031436">
    <property type="term" value="C:BRCA1-BARD1 complex"/>
    <property type="evidence" value="ECO:0007669"/>
    <property type="project" value="TreeGrafter"/>
</dbReference>
<dbReference type="GO" id="GO:0085020">
    <property type="term" value="P:protein K6-linked ubiquitination"/>
    <property type="evidence" value="ECO:0007669"/>
    <property type="project" value="TreeGrafter"/>
</dbReference>
<feature type="repeat" description="ANK" evidence="3">
    <location>
        <begin position="80"/>
        <end position="112"/>
    </location>
</feature>
<evidence type="ECO:0000256" key="2">
    <source>
        <dbReference type="ARBA" id="ARBA00023043"/>
    </source>
</evidence>
<protein>
    <submittedName>
        <fullName evidence="5">Myotrophin</fullName>
    </submittedName>
</protein>
<feature type="repeat" description="ANK" evidence="3">
    <location>
        <begin position="47"/>
        <end position="79"/>
    </location>
</feature>
<dbReference type="PANTHER" id="PTHR24171">
    <property type="entry name" value="ANKYRIN REPEAT DOMAIN-CONTAINING PROTEIN 39-RELATED"/>
    <property type="match status" value="1"/>
</dbReference>